<accession>A0ABZ2Y8D0</accession>
<dbReference type="Pfam" id="PF02272">
    <property type="entry name" value="DHHA1"/>
    <property type="match status" value="1"/>
</dbReference>
<dbReference type="EMBL" id="CP121689">
    <property type="protein sequence ID" value="WZL75285.1"/>
    <property type="molecule type" value="Genomic_DNA"/>
</dbReference>
<dbReference type="InterPro" id="IPR001667">
    <property type="entry name" value="DDH_dom"/>
</dbReference>
<keyword evidence="3" id="KW-0378">Hydrolase</keyword>
<dbReference type="RefSeq" id="WP_369017431.1">
    <property type="nucleotide sequence ID" value="NZ_CP121689.1"/>
</dbReference>
<proteinExistence type="predicted"/>
<sequence>MQETFRKVADVFKKKDYFTITSHQNIDGDGIGSALAVYFLLKGLNKKARVVYDAPVPYFYEFLPGVNVIEKFASSDFKKEVLVVVDCSNLKRTGRIAETAGDYQIIVNVDHHPDNQYFGNVNLVDPEAPSCSLLLYKLIKENNFVLTREIATSILTGIITDTGNFQFVEMNTYLLEVLSELTQQGASLSQIIKHAFRYRKLEALRLLGRALSKMEYDAERGIASIYVTQEDFKTTSAHEDDTEGIVDYGLFIPGSRLSVLFKETQPSSFKVSLRSQDDLNLLPIVHHFGGGGHEKAAGFKITGNFETVKIQVLQFIRNYIDQELLTKKSVL</sequence>
<dbReference type="SUPFAM" id="SSF64182">
    <property type="entry name" value="DHH phosphoesterases"/>
    <property type="match status" value="1"/>
</dbReference>
<feature type="domain" description="DHHA1" evidence="2">
    <location>
        <begin position="235"/>
        <end position="319"/>
    </location>
</feature>
<dbReference type="EC" id="3.1.3.7" evidence="3"/>
<evidence type="ECO:0000259" key="2">
    <source>
        <dbReference type="Pfam" id="PF02272"/>
    </source>
</evidence>
<reference evidence="3 4" key="1">
    <citation type="submission" date="2023-03" db="EMBL/GenBank/DDBJ databases">
        <title>Novel Species.</title>
        <authorList>
            <person name="Ma S."/>
        </authorList>
    </citation>
    <scope>NUCLEOTIDE SEQUENCE [LARGE SCALE GENOMIC DNA]</scope>
    <source>
        <strain evidence="3 4">B11</strain>
    </source>
</reference>
<evidence type="ECO:0000313" key="3">
    <source>
        <dbReference type="EMBL" id="WZL75285.1"/>
    </source>
</evidence>
<dbReference type="InterPro" id="IPR051319">
    <property type="entry name" value="Oligoribo/pAp-PDE_c-di-AMP_PDE"/>
</dbReference>
<dbReference type="Gene3D" id="3.10.310.30">
    <property type="match status" value="1"/>
</dbReference>
<dbReference type="PANTHER" id="PTHR47618">
    <property type="entry name" value="BIFUNCTIONAL OLIGORIBONUCLEASE AND PAP PHOSPHATASE NRNA"/>
    <property type="match status" value="1"/>
</dbReference>
<evidence type="ECO:0000259" key="1">
    <source>
        <dbReference type="Pfam" id="PF01368"/>
    </source>
</evidence>
<organism evidence="3 4">
    <name type="scientific">Thermatribacter velox</name>
    <dbReference type="NCBI Taxonomy" id="3039681"/>
    <lineage>
        <taxon>Bacteria</taxon>
        <taxon>Pseudomonadati</taxon>
        <taxon>Atribacterota</taxon>
        <taxon>Atribacteria</taxon>
        <taxon>Atribacterales</taxon>
        <taxon>Thermatribacteraceae</taxon>
        <taxon>Thermatribacter</taxon>
    </lineage>
</organism>
<dbReference type="Proteomes" id="UP001461341">
    <property type="component" value="Chromosome"/>
</dbReference>
<name>A0ABZ2Y8D0_9BACT</name>
<gene>
    <name evidence="3" type="ORF">QBE54_06690</name>
</gene>
<dbReference type="GO" id="GO:0008441">
    <property type="term" value="F:3'(2'),5'-bisphosphate nucleotidase activity"/>
    <property type="evidence" value="ECO:0007669"/>
    <property type="project" value="UniProtKB-EC"/>
</dbReference>
<dbReference type="PANTHER" id="PTHR47618:SF1">
    <property type="entry name" value="BIFUNCTIONAL OLIGORIBONUCLEASE AND PAP PHOSPHATASE NRNA"/>
    <property type="match status" value="1"/>
</dbReference>
<dbReference type="InterPro" id="IPR003156">
    <property type="entry name" value="DHHA1_dom"/>
</dbReference>
<evidence type="ECO:0000313" key="4">
    <source>
        <dbReference type="Proteomes" id="UP001461341"/>
    </source>
</evidence>
<dbReference type="InterPro" id="IPR038763">
    <property type="entry name" value="DHH_sf"/>
</dbReference>
<keyword evidence="4" id="KW-1185">Reference proteome</keyword>
<feature type="domain" description="DDH" evidence="1">
    <location>
        <begin position="19"/>
        <end position="158"/>
    </location>
</feature>
<dbReference type="Gene3D" id="3.90.1640.10">
    <property type="entry name" value="inorganic pyrophosphatase (n-terminal core)"/>
    <property type="match status" value="1"/>
</dbReference>
<dbReference type="Pfam" id="PF01368">
    <property type="entry name" value="DHH"/>
    <property type="match status" value="1"/>
</dbReference>
<protein>
    <submittedName>
        <fullName evidence="3">Bifunctional oligoribonuclease/PAP phosphatase NrnA</fullName>
        <ecNumber evidence="3">3.1.3.7</ecNumber>
    </submittedName>
</protein>